<dbReference type="EMBL" id="JARJCN010000076">
    <property type="protein sequence ID" value="KAJ7076998.1"/>
    <property type="molecule type" value="Genomic_DNA"/>
</dbReference>
<accession>A0AAD6TTR7</accession>
<dbReference type="AlphaFoldDB" id="A0AAD6TTR7"/>
<evidence type="ECO:0000313" key="2">
    <source>
        <dbReference type="Proteomes" id="UP001222325"/>
    </source>
</evidence>
<dbReference type="Proteomes" id="UP001222325">
    <property type="component" value="Unassembled WGS sequence"/>
</dbReference>
<organism evidence="1 2">
    <name type="scientific">Mycena belliarum</name>
    <dbReference type="NCBI Taxonomy" id="1033014"/>
    <lineage>
        <taxon>Eukaryota</taxon>
        <taxon>Fungi</taxon>
        <taxon>Dikarya</taxon>
        <taxon>Basidiomycota</taxon>
        <taxon>Agaricomycotina</taxon>
        <taxon>Agaricomycetes</taxon>
        <taxon>Agaricomycetidae</taxon>
        <taxon>Agaricales</taxon>
        <taxon>Marasmiineae</taxon>
        <taxon>Mycenaceae</taxon>
        <taxon>Mycena</taxon>
    </lineage>
</organism>
<evidence type="ECO:0000313" key="1">
    <source>
        <dbReference type="EMBL" id="KAJ7076998.1"/>
    </source>
</evidence>
<protein>
    <submittedName>
        <fullName evidence="1">Uncharacterized protein</fullName>
    </submittedName>
</protein>
<reference evidence="1" key="1">
    <citation type="submission" date="2023-03" db="EMBL/GenBank/DDBJ databases">
        <title>Massive genome expansion in bonnet fungi (Mycena s.s.) driven by repeated elements and novel gene families across ecological guilds.</title>
        <authorList>
            <consortium name="Lawrence Berkeley National Laboratory"/>
            <person name="Harder C.B."/>
            <person name="Miyauchi S."/>
            <person name="Viragh M."/>
            <person name="Kuo A."/>
            <person name="Thoen E."/>
            <person name="Andreopoulos B."/>
            <person name="Lu D."/>
            <person name="Skrede I."/>
            <person name="Drula E."/>
            <person name="Henrissat B."/>
            <person name="Morin E."/>
            <person name="Kohler A."/>
            <person name="Barry K."/>
            <person name="LaButti K."/>
            <person name="Morin E."/>
            <person name="Salamov A."/>
            <person name="Lipzen A."/>
            <person name="Mereny Z."/>
            <person name="Hegedus B."/>
            <person name="Baldrian P."/>
            <person name="Stursova M."/>
            <person name="Weitz H."/>
            <person name="Taylor A."/>
            <person name="Grigoriev I.V."/>
            <person name="Nagy L.G."/>
            <person name="Martin F."/>
            <person name="Kauserud H."/>
        </authorList>
    </citation>
    <scope>NUCLEOTIDE SEQUENCE</scope>
    <source>
        <strain evidence="1">CBHHK173m</strain>
    </source>
</reference>
<proteinExistence type="predicted"/>
<name>A0AAD6TTR7_9AGAR</name>
<comment type="caution">
    <text evidence="1">The sequence shown here is derived from an EMBL/GenBank/DDBJ whole genome shotgun (WGS) entry which is preliminary data.</text>
</comment>
<sequence length="252" mass="27287">MSRQRLGCRARCTESLGAPMRFTVLSTLFPARCSTCGSRPSSLSLAIPASLHRVLRFSRFSLRLLLRCHGTISWMSQGLLAFNFESLGIGITAALPRPSRIILIQPLRATPNISCIYGPYTGFMECVSFVPLPEPYNPSWDADCLCARVAAQLTGRFHESPALHVNGICVSSCLPLISTSASLGPCICPQICLRRAYSGGFLSLSSASSSISILFPSIPPRRPPPASTFLISELLMDDSCQLKLISLKIHAA</sequence>
<keyword evidence="2" id="KW-1185">Reference proteome</keyword>
<gene>
    <name evidence="1" type="ORF">B0H15DRAFT_571421</name>
</gene>